<proteinExistence type="predicted"/>
<sequence length="88" mass="9596">MKLIIWLVILFAGWHLARRWIRRKLQQQIEALKAQQAQAAGGSAPAPVVDTVVCAQCGVHLARPEALMIGNQAYCCREHADAGPAHTA</sequence>
<name>A0ACC6P219_9BURK</name>
<evidence type="ECO:0000313" key="1">
    <source>
        <dbReference type="EMBL" id="MEJ7137869.1"/>
    </source>
</evidence>
<protein>
    <submittedName>
        <fullName evidence="1">PP0621 family protein</fullName>
    </submittedName>
</protein>
<evidence type="ECO:0000313" key="2">
    <source>
        <dbReference type="Proteomes" id="UP001364695"/>
    </source>
</evidence>
<reference evidence="1" key="1">
    <citation type="submission" date="2023-10" db="EMBL/GenBank/DDBJ databases">
        <title>Amphibacter perezi, gen. nov., sp. nov. a novel taxa of the family Comamonadaceae, class Betaproteobacteria isolated from the skin microbiota of Pelophylax perezi from different populations.</title>
        <authorList>
            <person name="Costa S."/>
            <person name="Proenca D.N."/>
            <person name="Lopes I."/>
            <person name="Morais P.V."/>
        </authorList>
    </citation>
    <scope>NUCLEOTIDE SEQUENCE</scope>
    <source>
        <strain evidence="1">SL12-8</strain>
    </source>
</reference>
<accession>A0ACC6P219</accession>
<dbReference type="EMBL" id="JAWDIE010000006">
    <property type="protein sequence ID" value="MEJ7137869.1"/>
    <property type="molecule type" value="Genomic_DNA"/>
</dbReference>
<organism evidence="1 2">
    <name type="scientific">Amphibiibacter pelophylacis</name>
    <dbReference type="NCBI Taxonomy" id="1799477"/>
    <lineage>
        <taxon>Bacteria</taxon>
        <taxon>Pseudomonadati</taxon>
        <taxon>Pseudomonadota</taxon>
        <taxon>Betaproteobacteria</taxon>
        <taxon>Burkholderiales</taxon>
        <taxon>Sphaerotilaceae</taxon>
        <taxon>Amphibiibacter</taxon>
    </lineage>
</organism>
<gene>
    <name evidence="1" type="ORF">RV045_05395</name>
</gene>
<dbReference type="Proteomes" id="UP001364695">
    <property type="component" value="Unassembled WGS sequence"/>
</dbReference>
<comment type="caution">
    <text evidence="1">The sequence shown here is derived from an EMBL/GenBank/DDBJ whole genome shotgun (WGS) entry which is preliminary data.</text>
</comment>
<keyword evidence="2" id="KW-1185">Reference proteome</keyword>